<evidence type="ECO:0000256" key="3">
    <source>
        <dbReference type="PROSITE-ProRule" id="PRU00023"/>
    </source>
</evidence>
<dbReference type="STRING" id="1076935.U4LLE7"/>
<evidence type="ECO:0000259" key="5">
    <source>
        <dbReference type="Pfam" id="PF24883"/>
    </source>
</evidence>
<dbReference type="Proteomes" id="UP000018144">
    <property type="component" value="Unassembled WGS sequence"/>
</dbReference>
<feature type="repeat" description="ANK" evidence="3">
    <location>
        <begin position="914"/>
        <end position="947"/>
    </location>
</feature>
<accession>U4LLE7</accession>
<dbReference type="PANTHER" id="PTHR24198:SF165">
    <property type="entry name" value="ANKYRIN REPEAT-CONTAINING PROTEIN-RELATED"/>
    <property type="match status" value="1"/>
</dbReference>
<feature type="domain" description="GPI inositol-deacylase winged helix" evidence="4">
    <location>
        <begin position="320"/>
        <end position="405"/>
    </location>
</feature>
<gene>
    <name evidence="6" type="ORF">PCON_13482</name>
</gene>
<organism evidence="6 7">
    <name type="scientific">Pyronema omphalodes (strain CBS 100304)</name>
    <name type="common">Pyronema confluens</name>
    <dbReference type="NCBI Taxonomy" id="1076935"/>
    <lineage>
        <taxon>Eukaryota</taxon>
        <taxon>Fungi</taxon>
        <taxon>Dikarya</taxon>
        <taxon>Ascomycota</taxon>
        <taxon>Pezizomycotina</taxon>
        <taxon>Pezizomycetes</taxon>
        <taxon>Pezizales</taxon>
        <taxon>Pyronemataceae</taxon>
        <taxon>Pyronema</taxon>
    </lineage>
</organism>
<dbReference type="Pfam" id="PF24883">
    <property type="entry name" value="NPHP3_N"/>
    <property type="match status" value="1"/>
</dbReference>
<evidence type="ECO:0000313" key="6">
    <source>
        <dbReference type="EMBL" id="CCX13889.1"/>
    </source>
</evidence>
<dbReference type="EMBL" id="HF935902">
    <property type="protein sequence ID" value="CCX13889.1"/>
    <property type="molecule type" value="Genomic_DNA"/>
</dbReference>
<dbReference type="PROSITE" id="PS50088">
    <property type="entry name" value="ANK_REPEAT"/>
    <property type="match status" value="5"/>
</dbReference>
<dbReference type="PANTHER" id="PTHR24198">
    <property type="entry name" value="ANKYRIN REPEAT AND PROTEIN KINASE DOMAIN-CONTAINING PROTEIN"/>
    <property type="match status" value="1"/>
</dbReference>
<evidence type="ECO:0000256" key="2">
    <source>
        <dbReference type="ARBA" id="ARBA00023043"/>
    </source>
</evidence>
<dbReference type="Gene3D" id="3.40.50.300">
    <property type="entry name" value="P-loop containing nucleotide triphosphate hydrolases"/>
    <property type="match status" value="1"/>
</dbReference>
<sequence length="1154" mass="128110">MEAAFKADNRKKFLAWLSPTQQERNHEDNGKFMLENTGNWLLARNEFQKWKDGSQSGILWLRGNHNLHAQAKEPVLYFYCSRDDKDRNTPTAILRNLIKQLVKLNGGASAELHERHQETDKGELQYDEAAQFLVSHLNKHKQIIIVIDALDEVGLKDEVVSLLESVEKTFLNIQETVVKICVSSRQHEYDIYHHLLPIATGITVNQDDNYDDVSRYVKREIKERIETKRLLGGYKSEGGKLEPDLEDEIIRALCQGAQGMYGESASSCQKDILLPRCDRFLWVAFQVQALCGIKQTKTIKDALKKLPKDMNGVFDNIYKMICDDQESDISKNALRWVMCARRPLNIKEWLNLVQLPKSDNDSQWETASEGLDEMDLLSMCHNFVKVDSQDNVHFFHLSVREYLETNPDFMKSPPNSLAAMGCLSLLNRTMTDDFNDALEAYVAASYAAENWAYHSRAAAGEKGSDDIRDRLLELQTAFLDSCSVAFKAWISYAKQFDTELSDDTDPFFVACYYGLLQICQQMLEDNEDCTDVLNENMLSPLHAAALQGHADVVQLLCKHPGVDVNAMDAHGRAPLSCAVFNGHCDATKILLKAKGRGVDVNTADKERFTPLVRAAWRGDIKIIKVLIMDMNVDINKEGPGGRNALHWAAHQGDYKIITALLKLGKPLNINAEDDGKHTALQLAVFNAYPEVVQMLLKFPGIDANCRDILDWMPLTYSVSEQNLEIIKILLKEAPGLNVNSADYDGWNALIFASAEGFDAIIELLIEAKGIDVNQPDDNDATPLHHAIRKDRPQSIKALLKSKLVDLTLIDNAGQTPLVKAVHTGNTVITLLLLEAEGISVTEADLNWSQLTPLATKNDHLGILHLFRRTSTNPPHSANDPGLTALSVASRDGNIVTVTSLLAEGTININSKDRGGRTALCWAVQKGHAEIVELLLAAPDVDVNAHDNGLREPLVWAAGCWDGQNGQPGMIRILLKHPSINVNCRDYCGLTPVAWSAKNGNLESLNILLANPSVDPDMKGHQYWSPLSWAAKNGQLEAVRVLLKYRTTAGSKPVDLDSRDRDGLTPLAWGARNGFDEIVKELIEAGAQVDAPDNLGAAPLAQAAAMGHREVVKLLVAKGAEVGRKDHRGRTAVDAALEKKMRDVVGLLSFDMGRP</sequence>
<dbReference type="InterPro" id="IPR002110">
    <property type="entry name" value="Ankyrin_rpt"/>
</dbReference>
<feature type="domain" description="Nephrocystin 3-like N-terminal" evidence="5">
    <location>
        <begin position="36"/>
        <end position="185"/>
    </location>
</feature>
<feature type="repeat" description="ANK" evidence="3">
    <location>
        <begin position="640"/>
        <end position="672"/>
    </location>
</feature>
<keyword evidence="2 3" id="KW-0040">ANK repeat</keyword>
<feature type="repeat" description="ANK" evidence="3">
    <location>
        <begin position="1061"/>
        <end position="1093"/>
    </location>
</feature>
<dbReference type="InterPro" id="IPR056884">
    <property type="entry name" value="NPHP3-like_N"/>
</dbReference>
<dbReference type="PROSITE" id="PS50297">
    <property type="entry name" value="ANK_REP_REGION"/>
    <property type="match status" value="5"/>
</dbReference>
<dbReference type="AlphaFoldDB" id="U4LLE7"/>
<evidence type="ECO:0000256" key="1">
    <source>
        <dbReference type="ARBA" id="ARBA00022737"/>
    </source>
</evidence>
<dbReference type="InterPro" id="IPR054471">
    <property type="entry name" value="GPIID_WHD"/>
</dbReference>
<feature type="repeat" description="ANK" evidence="3">
    <location>
        <begin position="536"/>
        <end position="569"/>
    </location>
</feature>
<keyword evidence="1" id="KW-0677">Repeat</keyword>
<dbReference type="Pfam" id="PF12796">
    <property type="entry name" value="Ank_2"/>
    <property type="match status" value="6"/>
</dbReference>
<dbReference type="Gene3D" id="1.25.40.20">
    <property type="entry name" value="Ankyrin repeat-containing domain"/>
    <property type="match status" value="6"/>
</dbReference>
<protein>
    <submittedName>
        <fullName evidence="6">Similar to Ankyrin repeat domain-containing protein 50 acc. no. Q9ULJ7</fullName>
    </submittedName>
</protein>
<feature type="repeat" description="ANK" evidence="3">
    <location>
        <begin position="1094"/>
        <end position="1126"/>
    </location>
</feature>
<dbReference type="InterPro" id="IPR036770">
    <property type="entry name" value="Ankyrin_rpt-contain_sf"/>
</dbReference>
<keyword evidence="7" id="KW-1185">Reference proteome</keyword>
<evidence type="ECO:0000313" key="7">
    <source>
        <dbReference type="Proteomes" id="UP000018144"/>
    </source>
</evidence>
<dbReference type="OrthoDB" id="7464126at2759"/>
<dbReference type="OMA" id="NINPNCQ"/>
<dbReference type="SUPFAM" id="SSF48403">
    <property type="entry name" value="Ankyrin repeat"/>
    <property type="match status" value="2"/>
</dbReference>
<dbReference type="GO" id="GO:0005737">
    <property type="term" value="C:cytoplasm"/>
    <property type="evidence" value="ECO:0007669"/>
    <property type="project" value="TreeGrafter"/>
</dbReference>
<dbReference type="Pfam" id="PF22939">
    <property type="entry name" value="WHD_GPIID"/>
    <property type="match status" value="1"/>
</dbReference>
<dbReference type="eggNOG" id="KOG4177">
    <property type="taxonomic scope" value="Eukaryota"/>
</dbReference>
<dbReference type="SMART" id="SM00248">
    <property type="entry name" value="ANK"/>
    <property type="match status" value="17"/>
</dbReference>
<name>U4LLE7_PYROM</name>
<evidence type="ECO:0000259" key="4">
    <source>
        <dbReference type="Pfam" id="PF22939"/>
    </source>
</evidence>
<reference evidence="6 7" key="1">
    <citation type="journal article" date="2013" name="PLoS Genet.">
        <title>The genome and development-dependent transcriptomes of Pyronema confluens: a window into fungal evolution.</title>
        <authorList>
            <person name="Traeger S."/>
            <person name="Altegoer F."/>
            <person name="Freitag M."/>
            <person name="Gabaldon T."/>
            <person name="Kempken F."/>
            <person name="Kumar A."/>
            <person name="Marcet-Houben M."/>
            <person name="Poggeler S."/>
            <person name="Stajich J.E."/>
            <person name="Nowrousian M."/>
        </authorList>
    </citation>
    <scope>NUCLEOTIDE SEQUENCE [LARGE SCALE GENOMIC DNA]</scope>
    <source>
        <strain evidence="7">CBS 100304</strain>
        <tissue evidence="6">Vegetative mycelium</tissue>
    </source>
</reference>
<proteinExistence type="predicted"/>
<dbReference type="InterPro" id="IPR027417">
    <property type="entry name" value="P-loop_NTPase"/>
</dbReference>